<sequence length="632" mass="71851">DKDKSKEEHKQSKREHQRSKDKSKKHKKSKDKPISEERKKVLEAFQKNPERFMEENKEHYMKQVLSLLREMFTQEATENGVDPTTLDLETMATNGMRQVVASGRLFEIVAEIILREDDNDKPNLNTNQQILESVLSDSKLPPWIKEEMYVEEMLCINNKCSSKDSNKNMVESRKPMRLRCVIQFVLLIIVIIFMFCCNYVRPFFNGLYANRFDHGTTVFGFSMGWTQITRNANAQKTSNTTLTKVRIDHTHRFIAQSLLNLLKTILNSMSRYVCCVLYVCALLFRISINKCNVCNASVRSIFSLFVTFGNGSLSSEEKKTLFPLVLHVIFNWEKFTFDVFQLAMKLSRRLVTWIEPTLVNVPVLDKTGPINPSSIVKRWIELIGEITHRKAETPSKEEIASNMVVSQFTQASIRKASSIVSSVLPIDEDNAIAQAIAESTAIATAENKAGDKIEDKVGDKEQTKKSKKSKRRSSLLLQSAAATVAQALPTRRFCVVAQGQESSKVWKEVLLSPEFEFLLPEDKDGGMHYCDTDEEEWTEEDTDTDDPLRGGIPTPSLLDLLLENPELQRIAAELEREKEKAPMAPSLSQLGKKPETAPPPLPVKPPSEAGAEPKKSEQKEERDDEKSQSRRN</sequence>
<feature type="compositionally biased region" description="Acidic residues" evidence="1">
    <location>
        <begin position="532"/>
        <end position="545"/>
    </location>
</feature>
<accession>X6NZ25</accession>
<evidence type="ECO:0000313" key="3">
    <source>
        <dbReference type="EMBL" id="ETO31094.1"/>
    </source>
</evidence>
<dbReference type="EMBL" id="ASPP01005133">
    <property type="protein sequence ID" value="ETO31094.1"/>
    <property type="molecule type" value="Genomic_DNA"/>
</dbReference>
<feature type="region of interest" description="Disordered" evidence="1">
    <location>
        <begin position="571"/>
        <end position="632"/>
    </location>
</feature>
<dbReference type="Proteomes" id="UP000023152">
    <property type="component" value="Unassembled WGS sequence"/>
</dbReference>
<proteinExistence type="predicted"/>
<evidence type="ECO:0000313" key="4">
    <source>
        <dbReference type="Proteomes" id="UP000023152"/>
    </source>
</evidence>
<feature type="transmembrane region" description="Helical" evidence="2">
    <location>
        <begin position="181"/>
        <end position="200"/>
    </location>
</feature>
<evidence type="ECO:0000256" key="2">
    <source>
        <dbReference type="SAM" id="Phobius"/>
    </source>
</evidence>
<comment type="caution">
    <text evidence="3">The sequence shown here is derived from an EMBL/GenBank/DDBJ whole genome shotgun (WGS) entry which is preliminary data.</text>
</comment>
<feature type="region of interest" description="Disordered" evidence="1">
    <location>
        <begin position="522"/>
        <end position="556"/>
    </location>
</feature>
<feature type="compositionally biased region" description="Basic and acidic residues" evidence="1">
    <location>
        <begin position="572"/>
        <end position="581"/>
    </location>
</feature>
<keyword evidence="4" id="KW-1185">Reference proteome</keyword>
<feature type="compositionally biased region" description="Pro residues" evidence="1">
    <location>
        <begin position="596"/>
        <end position="605"/>
    </location>
</feature>
<name>X6NZ25_RETFI</name>
<feature type="compositionally biased region" description="Basic and acidic residues" evidence="1">
    <location>
        <begin position="1"/>
        <end position="10"/>
    </location>
</feature>
<feature type="compositionally biased region" description="Basic and acidic residues" evidence="1">
    <location>
        <begin position="31"/>
        <end position="40"/>
    </location>
</feature>
<gene>
    <name evidence="3" type="ORF">RFI_06022</name>
</gene>
<evidence type="ECO:0000256" key="1">
    <source>
        <dbReference type="SAM" id="MobiDB-lite"/>
    </source>
</evidence>
<feature type="region of interest" description="Disordered" evidence="1">
    <location>
        <begin position="1"/>
        <end position="40"/>
    </location>
</feature>
<feature type="non-terminal residue" evidence="3">
    <location>
        <position position="1"/>
    </location>
</feature>
<keyword evidence="2" id="KW-0472">Membrane</keyword>
<reference evidence="3 4" key="1">
    <citation type="journal article" date="2013" name="Curr. Biol.">
        <title>The Genome of the Foraminiferan Reticulomyxa filosa.</title>
        <authorList>
            <person name="Glockner G."/>
            <person name="Hulsmann N."/>
            <person name="Schleicher M."/>
            <person name="Noegel A.A."/>
            <person name="Eichinger L."/>
            <person name="Gallinger C."/>
            <person name="Pawlowski J."/>
            <person name="Sierra R."/>
            <person name="Euteneuer U."/>
            <person name="Pillet L."/>
            <person name="Moustafa A."/>
            <person name="Platzer M."/>
            <person name="Groth M."/>
            <person name="Szafranski K."/>
            <person name="Schliwa M."/>
        </authorList>
    </citation>
    <scope>NUCLEOTIDE SEQUENCE [LARGE SCALE GENOMIC DNA]</scope>
</reference>
<protein>
    <submittedName>
        <fullName evidence="3">Uncharacterized protein</fullName>
    </submittedName>
</protein>
<feature type="compositionally biased region" description="Basic residues" evidence="1">
    <location>
        <begin position="11"/>
        <end position="30"/>
    </location>
</feature>
<feature type="compositionally biased region" description="Basic and acidic residues" evidence="1">
    <location>
        <begin position="611"/>
        <end position="632"/>
    </location>
</feature>
<keyword evidence="2" id="KW-0812">Transmembrane</keyword>
<dbReference type="AlphaFoldDB" id="X6NZ25"/>
<keyword evidence="2" id="KW-1133">Transmembrane helix</keyword>
<organism evidence="3 4">
    <name type="scientific">Reticulomyxa filosa</name>
    <dbReference type="NCBI Taxonomy" id="46433"/>
    <lineage>
        <taxon>Eukaryota</taxon>
        <taxon>Sar</taxon>
        <taxon>Rhizaria</taxon>
        <taxon>Retaria</taxon>
        <taxon>Foraminifera</taxon>
        <taxon>Monothalamids</taxon>
        <taxon>Reticulomyxidae</taxon>
        <taxon>Reticulomyxa</taxon>
    </lineage>
</organism>